<proteinExistence type="predicted"/>
<dbReference type="Proteomes" id="UP001501083">
    <property type="component" value="Unassembled WGS sequence"/>
</dbReference>
<reference evidence="2" key="1">
    <citation type="journal article" date="2019" name="Int. J. Syst. Evol. Microbiol.">
        <title>The Global Catalogue of Microorganisms (GCM) 10K type strain sequencing project: providing services to taxonomists for standard genome sequencing and annotation.</title>
        <authorList>
            <consortium name="The Broad Institute Genomics Platform"/>
            <consortium name="The Broad Institute Genome Sequencing Center for Infectious Disease"/>
            <person name="Wu L."/>
            <person name="Ma J."/>
        </authorList>
    </citation>
    <scope>NUCLEOTIDE SEQUENCE [LARGE SCALE GENOMIC DNA]</scope>
    <source>
        <strain evidence="2">JCM 19212</strain>
    </source>
</reference>
<organism evidence="1 2">
    <name type="scientific">Lysobacter panacisoli</name>
    <dbReference type="NCBI Taxonomy" id="1255263"/>
    <lineage>
        <taxon>Bacteria</taxon>
        <taxon>Pseudomonadati</taxon>
        <taxon>Pseudomonadota</taxon>
        <taxon>Gammaproteobacteria</taxon>
        <taxon>Lysobacterales</taxon>
        <taxon>Lysobacteraceae</taxon>
        <taxon>Lysobacter</taxon>
    </lineage>
</organism>
<protein>
    <recommendedName>
        <fullName evidence="3">CDP-Glycerol:Poly(Glycerophosphate) glycerophosphotransferase</fullName>
    </recommendedName>
</protein>
<evidence type="ECO:0008006" key="3">
    <source>
        <dbReference type="Google" id="ProtNLM"/>
    </source>
</evidence>
<sequence>MRVLFLCQRPESWVNVRSAWQAMRDDPRFAPELLVLPYNHSSKGTQRASCSAMRVLFDDLGLPYRDPERDGFELHANAYDIAIFNAPYDLERPPAFHFDLVAAKVRHTIYVPYGLPVGAGDKNRSYQYAQPTQIHASSVIARSHFEKALYARHCPAGSGHVRVLGLPRMDELHGIDRFEVDPALRQAIGDRFTVLWNSHFSFGQRHANGLCYSSFDVLASGLFGFAADNPDIALVWRPHPGLFPALFDEGLLQPDRLAQLRDELATAGIVLDQRADHRHAFTASHVLMTDPGSFLIEYLATGKPLAYLHADGSEGLNEEGLALQRGIDTVQDPVDAVRFVERMRQARGTSQERYLHLRERFLPGMDGHAGRRLADHLLDLMHGRVTQELPAPADETSIARFDDLDEAASVPPARRLDASRYPTLAALCTELDALHRRKQQQRAARGAWHEASTSLRASLSEALKRRPRLMRLLLRATGRL</sequence>
<dbReference type="Gene3D" id="3.40.50.12580">
    <property type="match status" value="1"/>
</dbReference>
<name>A0ABP9L4T2_9GAMM</name>
<comment type="caution">
    <text evidence="1">The sequence shown here is derived from an EMBL/GenBank/DDBJ whole genome shotgun (WGS) entry which is preliminary data.</text>
</comment>
<evidence type="ECO:0000313" key="1">
    <source>
        <dbReference type="EMBL" id="GAA5071076.1"/>
    </source>
</evidence>
<dbReference type="SUPFAM" id="SSF53756">
    <property type="entry name" value="UDP-Glycosyltransferase/glycogen phosphorylase"/>
    <property type="match status" value="1"/>
</dbReference>
<gene>
    <name evidence="1" type="ORF">GCM10025759_09750</name>
</gene>
<evidence type="ECO:0000313" key="2">
    <source>
        <dbReference type="Proteomes" id="UP001501083"/>
    </source>
</evidence>
<dbReference type="EMBL" id="BAABKY010000001">
    <property type="protein sequence ID" value="GAA5071076.1"/>
    <property type="molecule type" value="Genomic_DNA"/>
</dbReference>
<keyword evidence="2" id="KW-1185">Reference proteome</keyword>
<dbReference type="InterPro" id="IPR043148">
    <property type="entry name" value="TagF_C"/>
</dbReference>
<accession>A0ABP9L4T2</accession>